<organism evidence="1 2">
    <name type="scientific">Bradyrhizobium stylosanthis</name>
    <dbReference type="NCBI Taxonomy" id="1803665"/>
    <lineage>
        <taxon>Bacteria</taxon>
        <taxon>Pseudomonadati</taxon>
        <taxon>Pseudomonadota</taxon>
        <taxon>Alphaproteobacteria</taxon>
        <taxon>Hyphomicrobiales</taxon>
        <taxon>Nitrobacteraceae</taxon>
        <taxon>Bradyrhizobium</taxon>
    </lineage>
</organism>
<proteinExistence type="predicted"/>
<evidence type="ECO:0000313" key="2">
    <source>
        <dbReference type="Proteomes" id="UP000319949"/>
    </source>
</evidence>
<dbReference type="Proteomes" id="UP000319949">
    <property type="component" value="Unassembled WGS sequence"/>
</dbReference>
<dbReference type="RefSeq" id="WP_145670356.1">
    <property type="nucleotide sequence ID" value="NZ_VITK01000028.1"/>
</dbReference>
<evidence type="ECO:0000313" key="1">
    <source>
        <dbReference type="EMBL" id="TWA88593.1"/>
    </source>
</evidence>
<accession>A0A560CUQ6</accession>
<name>A0A560CUQ6_9BRAD</name>
<protein>
    <submittedName>
        <fullName evidence="1">Uncharacterized protein (DUF736 family)</fullName>
    </submittedName>
</protein>
<dbReference type="EMBL" id="VITK01000028">
    <property type="protein sequence ID" value="TWA88593.1"/>
    <property type="molecule type" value="Genomic_DNA"/>
</dbReference>
<keyword evidence="2" id="KW-1185">Reference proteome</keyword>
<dbReference type="Pfam" id="PF05284">
    <property type="entry name" value="DUF736"/>
    <property type="match status" value="1"/>
</dbReference>
<dbReference type="InterPro" id="IPR007948">
    <property type="entry name" value="DUF736"/>
</dbReference>
<comment type="caution">
    <text evidence="1">The sequence shown here is derived from an EMBL/GenBank/DDBJ whole genome shotgun (WGS) entry which is preliminary data.</text>
</comment>
<reference evidence="1 2" key="1">
    <citation type="submission" date="2019-06" db="EMBL/GenBank/DDBJ databases">
        <title>Genomic Encyclopedia of Type Strains, Phase IV (KMG-V): Genome sequencing to study the core and pangenomes of soil and plant-associated prokaryotes.</title>
        <authorList>
            <person name="Whitman W."/>
        </authorList>
    </citation>
    <scope>NUCLEOTIDE SEQUENCE [LARGE SCALE GENOMIC DNA]</scope>
    <source>
        <strain evidence="1 2">BR 510</strain>
    </source>
</reference>
<dbReference type="AlphaFoldDB" id="A0A560CUQ6"/>
<gene>
    <name evidence="1" type="ORF">FBZ96_1283</name>
</gene>
<sequence length="107" mass="11243">MTAIGFVTRTIAGGFSGELKLLPVCTHIDIVPNRDKSGDTPADFRIFTEGLEVGSGRILCGDSRATDYVSLSLAAPGLGGRKLYANLGRAVGLGGERGFFLVWNPAD</sequence>
<dbReference type="OrthoDB" id="9800788at2"/>